<gene>
    <name evidence="3" type="ORF">HEQ75_25815</name>
</gene>
<keyword evidence="2" id="KW-0732">Signal</keyword>
<evidence type="ECO:0000313" key="3">
    <source>
        <dbReference type="EMBL" id="NKC34296.1"/>
    </source>
</evidence>
<feature type="transmembrane region" description="Helical" evidence="1">
    <location>
        <begin position="98"/>
        <end position="127"/>
    </location>
</feature>
<dbReference type="InterPro" id="IPR007038">
    <property type="entry name" value="HupE_UreJ"/>
</dbReference>
<keyword evidence="4" id="KW-1185">Reference proteome</keyword>
<feature type="transmembrane region" description="Helical" evidence="1">
    <location>
        <begin position="73"/>
        <end position="92"/>
    </location>
</feature>
<reference evidence="3 4" key="1">
    <citation type="submission" date="2020-03" db="EMBL/GenBank/DDBJ databases">
        <title>Roseomonas selenitidurans sp. nov. isolated from urban soil.</title>
        <authorList>
            <person name="Liu H."/>
        </authorList>
    </citation>
    <scope>NUCLEOTIDE SEQUENCE [LARGE SCALE GENOMIC DNA]</scope>
    <source>
        <strain evidence="3 4">BU-1</strain>
    </source>
</reference>
<accession>A0ABX1EBU2</accession>
<dbReference type="RefSeq" id="WP_168035008.1">
    <property type="nucleotide sequence ID" value="NZ_JAAVNE010000075.1"/>
</dbReference>
<organism evidence="3 4">
    <name type="scientific">Falsiroseomonas selenitidurans</name>
    <dbReference type="NCBI Taxonomy" id="2716335"/>
    <lineage>
        <taxon>Bacteria</taxon>
        <taxon>Pseudomonadati</taxon>
        <taxon>Pseudomonadota</taxon>
        <taxon>Alphaproteobacteria</taxon>
        <taxon>Acetobacterales</taxon>
        <taxon>Roseomonadaceae</taxon>
        <taxon>Falsiroseomonas</taxon>
    </lineage>
</organism>
<evidence type="ECO:0000256" key="1">
    <source>
        <dbReference type="SAM" id="Phobius"/>
    </source>
</evidence>
<keyword evidence="1" id="KW-0472">Membrane</keyword>
<keyword evidence="1" id="KW-1133">Transmembrane helix</keyword>
<comment type="caution">
    <text evidence="3">The sequence shown here is derived from an EMBL/GenBank/DDBJ whole genome shotgun (WGS) entry which is preliminary data.</text>
</comment>
<feature type="signal peptide" evidence="2">
    <location>
        <begin position="1"/>
        <end position="22"/>
    </location>
</feature>
<protein>
    <submittedName>
        <fullName evidence="3">Urease accessory protein UreJ</fullName>
    </submittedName>
</protein>
<sequence>MTSLFRRLALPALLLAPIPALAHHPMGGAVPSTFWHGIASGVAHPVIGADHLAFLLAVGLLAGLAGWGLARPLAFVAASLAGVAAGWLGFWLPGVEVLVAATVVLAGLLLALRAALPAAAWSVLLALAGLAHGQAYAEAMIGAEATPVLAYLLGLALVQGGLVAALAWAVHRAPALVGGMAPRLAGMAVAAVGVVALVGLAG</sequence>
<feature type="chain" id="PRO_5046168022" evidence="2">
    <location>
        <begin position="23"/>
        <end position="202"/>
    </location>
</feature>
<dbReference type="Proteomes" id="UP000787635">
    <property type="component" value="Unassembled WGS sequence"/>
</dbReference>
<feature type="transmembrane region" description="Helical" evidence="1">
    <location>
        <begin position="148"/>
        <end position="169"/>
    </location>
</feature>
<evidence type="ECO:0000256" key="2">
    <source>
        <dbReference type="SAM" id="SignalP"/>
    </source>
</evidence>
<evidence type="ECO:0000313" key="4">
    <source>
        <dbReference type="Proteomes" id="UP000787635"/>
    </source>
</evidence>
<dbReference type="Pfam" id="PF04955">
    <property type="entry name" value="HupE_UreJ"/>
    <property type="match status" value="1"/>
</dbReference>
<feature type="transmembrane region" description="Helical" evidence="1">
    <location>
        <begin position="46"/>
        <end position="66"/>
    </location>
</feature>
<proteinExistence type="predicted"/>
<name>A0ABX1EBU2_9PROT</name>
<feature type="transmembrane region" description="Helical" evidence="1">
    <location>
        <begin position="181"/>
        <end position="201"/>
    </location>
</feature>
<dbReference type="EMBL" id="JAAVNE010000075">
    <property type="protein sequence ID" value="NKC34296.1"/>
    <property type="molecule type" value="Genomic_DNA"/>
</dbReference>
<keyword evidence="1" id="KW-0812">Transmembrane</keyword>